<organism evidence="2 3">
    <name type="scientific">Clostridium folliculivorans</name>
    <dbReference type="NCBI Taxonomy" id="2886038"/>
    <lineage>
        <taxon>Bacteria</taxon>
        <taxon>Bacillati</taxon>
        <taxon>Bacillota</taxon>
        <taxon>Clostridia</taxon>
        <taxon>Eubacteriales</taxon>
        <taxon>Clostridiaceae</taxon>
        <taxon>Clostridium</taxon>
    </lineage>
</organism>
<gene>
    <name evidence="2" type="ORF">CFOLD11_19150</name>
</gene>
<sequence length="397" mass="46247">MRLTATRNMKKFIKLVFAYLLWVIVFTVISAGVVFFVVPFSYDLTNVVTYTFVISIVLFILFFIVGMIRGKLKIFRIYSRKRLIYRSILFLSMISIFLIVSVLQMGVRAGYIQINGMHELTNKEKVQFIKAVYTNLNTAKSRDELTKGMNVVKYNNIEVYYYEEDKKLAEEIVNKIPDLNKKLNSVINVKDSEPLKIIVYKDKQEYNKYSNSPNSADTLGLYNNGVINLHNLKTIKEINSENGIDESSEESFFRTVTHEYTHYYIRAYLKENNLSSTLPPWLDEGFAQYMEYELYNKDFKLETKPIKGQVIPLRDLSTLGQWESQWKDRDSIEKIYTESVLAINYIFDSKGNEILKNILAQSNNNKVSDVDYQSNFEKTIKNNVGLTLDELQNKAIK</sequence>
<dbReference type="Pfam" id="PF01752">
    <property type="entry name" value="Peptidase_M9"/>
    <property type="match status" value="1"/>
</dbReference>
<evidence type="ECO:0000313" key="2">
    <source>
        <dbReference type="EMBL" id="GKU25089.1"/>
    </source>
</evidence>
<dbReference type="RefSeq" id="WP_261852057.1">
    <property type="nucleotide sequence ID" value="NZ_BQXY01000002.1"/>
</dbReference>
<dbReference type="GO" id="GO:0008270">
    <property type="term" value="F:zinc ion binding"/>
    <property type="evidence" value="ECO:0007669"/>
    <property type="project" value="InterPro"/>
</dbReference>
<keyword evidence="1" id="KW-0472">Membrane</keyword>
<dbReference type="GO" id="GO:0006508">
    <property type="term" value="P:proteolysis"/>
    <property type="evidence" value="ECO:0007669"/>
    <property type="project" value="InterPro"/>
</dbReference>
<protein>
    <recommendedName>
        <fullName evidence="4">Peptidase MA-like domain-containing protein</fullName>
    </recommendedName>
</protein>
<dbReference type="AlphaFoldDB" id="A0A9W5Y1N6"/>
<evidence type="ECO:0000313" key="3">
    <source>
        <dbReference type="Proteomes" id="UP001057868"/>
    </source>
</evidence>
<dbReference type="EMBL" id="BQXY01000002">
    <property type="protein sequence ID" value="GKU25089.1"/>
    <property type="molecule type" value="Genomic_DNA"/>
</dbReference>
<dbReference type="Proteomes" id="UP001057868">
    <property type="component" value="Unassembled WGS sequence"/>
</dbReference>
<reference evidence="2" key="1">
    <citation type="journal article" date="2023" name="Int. J. Syst. Evol. Microbiol.">
        <title>&lt;i&gt;Clostridium folliculivorans&lt;/i&gt; sp. nov., isolated from soil samples of an organic paddy in Japan.</title>
        <authorList>
            <person name="Tazawa J."/>
            <person name="Kobayashi H."/>
            <person name="Tanizawa Y."/>
            <person name="Uchino A."/>
            <person name="Tanaka F."/>
            <person name="Urashima Y."/>
            <person name="Miura S."/>
            <person name="Sakamoto M."/>
            <person name="Ohkuma M."/>
            <person name="Tohno M."/>
        </authorList>
    </citation>
    <scope>NUCLEOTIDE SEQUENCE</scope>
    <source>
        <strain evidence="2">D1-1</strain>
    </source>
</reference>
<dbReference type="Gene3D" id="1.10.390.10">
    <property type="entry name" value="Neutral Protease Domain 2"/>
    <property type="match status" value="1"/>
</dbReference>
<evidence type="ECO:0000256" key="1">
    <source>
        <dbReference type="SAM" id="Phobius"/>
    </source>
</evidence>
<feature type="transmembrane region" description="Helical" evidence="1">
    <location>
        <begin position="47"/>
        <end position="68"/>
    </location>
</feature>
<comment type="caution">
    <text evidence="2">The sequence shown here is derived from an EMBL/GenBank/DDBJ whole genome shotgun (WGS) entry which is preliminary data.</text>
</comment>
<dbReference type="GO" id="GO:0005576">
    <property type="term" value="C:extracellular region"/>
    <property type="evidence" value="ECO:0007669"/>
    <property type="project" value="InterPro"/>
</dbReference>
<feature type="transmembrane region" description="Helical" evidence="1">
    <location>
        <begin position="88"/>
        <end position="107"/>
    </location>
</feature>
<dbReference type="InterPro" id="IPR027268">
    <property type="entry name" value="Peptidase_M4/M1_CTD_sf"/>
</dbReference>
<keyword evidence="1" id="KW-0812">Transmembrane</keyword>
<accession>A0A9W5Y1N6</accession>
<proteinExistence type="predicted"/>
<dbReference type="GO" id="GO:0004222">
    <property type="term" value="F:metalloendopeptidase activity"/>
    <property type="evidence" value="ECO:0007669"/>
    <property type="project" value="InterPro"/>
</dbReference>
<name>A0A9W5Y1N6_9CLOT</name>
<feature type="transmembrane region" description="Helical" evidence="1">
    <location>
        <begin position="12"/>
        <end position="41"/>
    </location>
</feature>
<dbReference type="InterPro" id="IPR002169">
    <property type="entry name" value="Peptidase_M9A/M9B"/>
</dbReference>
<keyword evidence="1" id="KW-1133">Transmembrane helix</keyword>
<keyword evidence="3" id="KW-1185">Reference proteome</keyword>
<evidence type="ECO:0008006" key="4">
    <source>
        <dbReference type="Google" id="ProtNLM"/>
    </source>
</evidence>